<evidence type="ECO:0000313" key="7">
    <source>
        <dbReference type="Proteomes" id="UP000309038"/>
    </source>
</evidence>
<feature type="coiled-coil region" evidence="3">
    <location>
        <begin position="570"/>
        <end position="646"/>
    </location>
</feature>
<dbReference type="Proteomes" id="UP000309038">
    <property type="component" value="Unassembled WGS sequence"/>
</dbReference>
<feature type="region of interest" description="Disordered" evidence="4">
    <location>
        <begin position="1"/>
        <end position="94"/>
    </location>
</feature>
<dbReference type="PANTHER" id="PTHR47219">
    <property type="entry name" value="RAB GTPASE-ACTIVATING PROTEIN 1-LIKE"/>
    <property type="match status" value="1"/>
</dbReference>
<dbReference type="InterPro" id="IPR035969">
    <property type="entry name" value="Rab-GAP_TBC_sf"/>
</dbReference>
<protein>
    <recommendedName>
        <fullName evidence="5">Rab-GAP TBC domain-containing protein</fullName>
    </recommendedName>
</protein>
<proteinExistence type="predicted"/>
<feature type="domain" description="Rab-GAP TBC" evidence="5">
    <location>
        <begin position="313"/>
        <end position="498"/>
    </location>
</feature>
<reference evidence="6 7" key="1">
    <citation type="submission" date="2019-02" db="EMBL/GenBank/DDBJ databases">
        <title>Genome sequencing of the rare red list fungi Phlebia centrifuga.</title>
        <authorList>
            <person name="Buettner E."/>
            <person name="Kellner H."/>
        </authorList>
    </citation>
    <scope>NUCLEOTIDE SEQUENCE [LARGE SCALE GENOMIC DNA]</scope>
    <source>
        <strain evidence="6 7">DSM 108282</strain>
    </source>
</reference>
<evidence type="ECO:0000256" key="4">
    <source>
        <dbReference type="SAM" id="MobiDB-lite"/>
    </source>
</evidence>
<keyword evidence="7" id="KW-1185">Reference proteome</keyword>
<dbReference type="InterPro" id="IPR050302">
    <property type="entry name" value="Rab_GAP_TBC_domain"/>
</dbReference>
<dbReference type="Pfam" id="PF03109">
    <property type="entry name" value="ABC1"/>
    <property type="match status" value="1"/>
</dbReference>
<evidence type="ECO:0000256" key="2">
    <source>
        <dbReference type="ARBA" id="ARBA00023054"/>
    </source>
</evidence>
<name>A0A4S4KR57_9APHY</name>
<dbReference type="InterPro" id="IPR011009">
    <property type="entry name" value="Kinase-like_dom_sf"/>
</dbReference>
<evidence type="ECO:0000259" key="5">
    <source>
        <dbReference type="PROSITE" id="PS50086"/>
    </source>
</evidence>
<feature type="compositionally biased region" description="Polar residues" evidence="4">
    <location>
        <begin position="81"/>
        <end position="91"/>
    </location>
</feature>
<dbReference type="EMBL" id="SGPJ01000040">
    <property type="protein sequence ID" value="THH00787.1"/>
    <property type="molecule type" value="Genomic_DNA"/>
</dbReference>
<feature type="region of interest" description="Disordered" evidence="4">
    <location>
        <begin position="121"/>
        <end position="147"/>
    </location>
</feature>
<dbReference type="SMART" id="SM00164">
    <property type="entry name" value="TBC"/>
    <property type="match status" value="1"/>
</dbReference>
<feature type="compositionally biased region" description="Basic and acidic residues" evidence="4">
    <location>
        <begin position="63"/>
        <end position="75"/>
    </location>
</feature>
<dbReference type="GO" id="GO:0031267">
    <property type="term" value="F:small GTPase binding"/>
    <property type="evidence" value="ECO:0007669"/>
    <property type="project" value="TreeGrafter"/>
</dbReference>
<dbReference type="SUPFAM" id="SSF47923">
    <property type="entry name" value="Ypt/Rab-GAP domain of gyp1p"/>
    <property type="match status" value="2"/>
</dbReference>
<dbReference type="AlphaFoldDB" id="A0A4S4KR57"/>
<accession>A0A4S4KR57</accession>
<evidence type="ECO:0000256" key="1">
    <source>
        <dbReference type="ARBA" id="ARBA00022468"/>
    </source>
</evidence>
<organism evidence="6 7">
    <name type="scientific">Hermanssonia centrifuga</name>
    <dbReference type="NCBI Taxonomy" id="98765"/>
    <lineage>
        <taxon>Eukaryota</taxon>
        <taxon>Fungi</taxon>
        <taxon>Dikarya</taxon>
        <taxon>Basidiomycota</taxon>
        <taxon>Agaricomycotina</taxon>
        <taxon>Agaricomycetes</taxon>
        <taxon>Polyporales</taxon>
        <taxon>Meruliaceae</taxon>
        <taxon>Hermanssonia</taxon>
    </lineage>
</organism>
<dbReference type="GO" id="GO:0005096">
    <property type="term" value="F:GTPase activator activity"/>
    <property type="evidence" value="ECO:0007669"/>
    <property type="project" value="UniProtKB-KW"/>
</dbReference>
<dbReference type="FunFam" id="1.10.10.750:FF:000003">
    <property type="entry name" value="GTPase activating protein (Evi5)"/>
    <property type="match status" value="1"/>
</dbReference>
<comment type="caution">
    <text evidence="6">The sequence shown here is derived from an EMBL/GenBank/DDBJ whole genome shotgun (WGS) entry which is preliminary data.</text>
</comment>
<feature type="compositionally biased region" description="Basic and acidic residues" evidence="4">
    <location>
        <begin position="1"/>
        <end position="10"/>
    </location>
</feature>
<gene>
    <name evidence="6" type="ORF">EW026_g1795</name>
</gene>
<sequence length="1099" mass="124640">MASEAEEKVGVPEAPDAEIQADTTADLKSDVLESEPSPAQPATHSEDDTPTQQFLPTLEATDTEVKVDTAAESKSDAPAVESSSTEATVSRGSPGLSKIAGVLSSSHVTSAQSLHMLVMPSTEDSSQEAQDMHDATSPDLDSLLSPKGTDTYFPIRESVATSDITEDDTRFSTVPLSARQSMETLHLSVDAMTTVAEVEDSDIGDSLYGSEIVRMVHQNRVHKKTPSTSTIVSANNVPFILARLEGDEVSNRKSLDGQQKLQEEFTRKHEVEGEAELEAVVDWGFWGDVVSGKHYQAYASTYPQQLARAIEKGIPKTLRGMIWQLMSASKDPELEQTYLRLLKESSPHEKAITRDLGRTFPHHAFFTDGQGIGQENLFNVLKAYSLYDTQVGYCQGLPFVAAILLFNMPDEEAFCLLVRLMHSYDLRGHFLPEMPKLQLRMFQFDRLVEEILPVLHVHFIRQGIKSSMYCSQWFLTVFSYKFPLDIVFRIYDNVLASGVEALFSFSLMLLYKNEERLLNMKFDQLLVFLNTRMLEIYQIGPEGADPKTVQYDIDLFVQDAVSMSVTPFMLDQYANEYEELVRTRDAHTIEVDGLRSSNRSLSNQIHNLEENLAQLNTEHVKVLNELVMARLRNEELESELVRYKLLDIHQAGSAYSIANLLASPVWLKFTSDVLKESCEEVAVKVRGPYYLLSLPSDSNLSQRKIQHPHLAEFCDIDMEMVEVSLGWIKHWFPEFEFTWLAGEMRENLPKEMDFQHEARNAEKTEKEFETIHTSLYIPKVVDARKRILIMEYIRGGRVDDLEYLAKHNIDRNKVSLELARIFAQMVHINGWFHADPHPGNLLIRPASSTFKSPYNFDIVLLDHGLYFDLDDELRVNYSKFWLSLIAPVSPETNRDRRKYAKLVGNIGDDLYPVFEAAITGRAVLAESEVAEADPQLGFKREGSIIDLRKQTEAELEAIRNAVVQREGLLLDVFDVLRRVPRRVLMVLKLNDLTRSLDHALATTHSSIRVFLVTAKYCTRAVWEDERRRLTSEISQRGFFSVIVDYARGWWYFQNTYRPIVIVETWLDFQADLVKFRAWVRGLVTAGGFAGAHKAAAGLA</sequence>
<dbReference type="Gene3D" id="1.10.10.750">
    <property type="entry name" value="Ypt/Rab-GAP domain of gyp1p, domain 1"/>
    <property type="match status" value="1"/>
</dbReference>
<dbReference type="SUPFAM" id="SSF56112">
    <property type="entry name" value="Protein kinase-like (PK-like)"/>
    <property type="match status" value="1"/>
</dbReference>
<dbReference type="InterPro" id="IPR000195">
    <property type="entry name" value="Rab-GAP-TBC_dom"/>
</dbReference>
<dbReference type="Gene3D" id="1.10.472.80">
    <property type="entry name" value="Ypt/Rab-GAP domain of gyp1p, domain 3"/>
    <property type="match status" value="1"/>
</dbReference>
<keyword evidence="1" id="KW-0343">GTPase activation</keyword>
<dbReference type="Pfam" id="PF23436">
    <property type="entry name" value="RabGap-TBC_2"/>
    <property type="match status" value="1"/>
</dbReference>
<keyword evidence="2 3" id="KW-0175">Coiled coil</keyword>
<dbReference type="PANTHER" id="PTHR47219:SF9">
    <property type="entry name" value="GTPASE ACTIVATING PROTEIN AND CENTROSOME-ASSOCIATED, ISOFORM B"/>
    <property type="match status" value="1"/>
</dbReference>
<dbReference type="PROSITE" id="PS50086">
    <property type="entry name" value="TBC_RABGAP"/>
    <property type="match status" value="1"/>
</dbReference>
<dbReference type="FunFam" id="1.10.8.270:FF:000001">
    <property type="entry name" value="TBC1 domain family member 1"/>
    <property type="match status" value="1"/>
</dbReference>
<evidence type="ECO:0000256" key="3">
    <source>
        <dbReference type="SAM" id="Coils"/>
    </source>
</evidence>
<dbReference type="InterPro" id="IPR004147">
    <property type="entry name" value="ABC1_dom"/>
</dbReference>
<dbReference type="Gene3D" id="1.10.8.270">
    <property type="entry name" value="putative rabgap domain of human tbc1 domain family member 14 like domains"/>
    <property type="match status" value="1"/>
</dbReference>
<evidence type="ECO:0000313" key="6">
    <source>
        <dbReference type="EMBL" id="THH00787.1"/>
    </source>
</evidence>